<sequence length="417" mass="46884">MAEDVEPQEDLTDEGGVRTLHLKVLRKQWQVVAVQIIATLALIWLYLQMGETFGSCSPQHVDDSGDSLWCPALDHTLTLQGFENMMRGESGDSDWQLPLPDFLTGVGNDGPGRYYVPLLLCGLAAAGWVFLNFQTPHRRRQVYLGVLVGLILFLAGRMLLGWFWGMLYHWDLYWPFSVDPARNHAVTLVYPLTVYSQVFMLAIYFLPVWTGLMGIWGLSRRMIGWSLGTVLVYLGLYALLSFESVMVYFDIGLAPLASQVGSATALGGLVSPDIWPLLLMAMLMLIYSESGFAGIRHLEYAFRLPESCKKDPEYVNQFDSMLNGHLVHTVGIFFTVTLCTMLALKFDDLLLDLVSLFGASQWSGQVQESLELRLTYGKVISGMLFLIFVAGLRFVVPWQRITGFAETYIPKLTMSRD</sequence>
<feature type="transmembrane region" description="Helical" evidence="1">
    <location>
        <begin position="29"/>
        <end position="47"/>
    </location>
</feature>
<reference evidence="2" key="1">
    <citation type="journal article" date="2014" name="Genome Biol. Evol.">
        <title>Pangenome evidence for extensive interdomain horizontal transfer affecting lineage core and shell genes in uncultured planktonic thaumarchaeota and euryarchaeota.</title>
        <authorList>
            <person name="Deschamps P."/>
            <person name="Zivanovic Y."/>
            <person name="Moreira D."/>
            <person name="Rodriguez-Valera F."/>
            <person name="Lopez-Garcia P."/>
        </authorList>
    </citation>
    <scope>NUCLEOTIDE SEQUENCE</scope>
</reference>
<feature type="transmembrane region" description="Helical" evidence="1">
    <location>
        <begin position="230"/>
        <end position="254"/>
    </location>
</feature>
<name>A0A075G5W2_9EURY</name>
<keyword evidence="1" id="KW-0472">Membrane</keyword>
<organism evidence="2">
    <name type="scientific">uncultured marine group II/III euryarchaeote KM3_100_D04</name>
    <dbReference type="NCBI Taxonomy" id="1457841"/>
    <lineage>
        <taxon>Archaea</taxon>
        <taxon>Methanobacteriati</taxon>
        <taxon>Methanobacteriota</taxon>
        <taxon>environmental samples</taxon>
    </lineage>
</organism>
<feature type="transmembrane region" description="Helical" evidence="1">
    <location>
        <begin position="379"/>
        <end position="396"/>
    </location>
</feature>
<accession>A0A075G5W2</accession>
<feature type="transmembrane region" description="Helical" evidence="1">
    <location>
        <begin position="326"/>
        <end position="346"/>
    </location>
</feature>
<keyword evidence="1" id="KW-0812">Transmembrane</keyword>
<keyword evidence="1" id="KW-1133">Transmembrane helix</keyword>
<evidence type="ECO:0000256" key="1">
    <source>
        <dbReference type="SAM" id="Phobius"/>
    </source>
</evidence>
<proteinExistence type="predicted"/>
<evidence type="ECO:0000313" key="2">
    <source>
        <dbReference type="EMBL" id="AIE98819.1"/>
    </source>
</evidence>
<feature type="transmembrane region" description="Helical" evidence="1">
    <location>
        <begin position="143"/>
        <end position="164"/>
    </location>
</feature>
<feature type="transmembrane region" description="Helical" evidence="1">
    <location>
        <begin position="114"/>
        <end position="131"/>
    </location>
</feature>
<feature type="transmembrane region" description="Helical" evidence="1">
    <location>
        <begin position="198"/>
        <end position="218"/>
    </location>
</feature>
<dbReference type="EMBL" id="KF900545">
    <property type="protein sequence ID" value="AIE98819.1"/>
    <property type="molecule type" value="Genomic_DNA"/>
</dbReference>
<protein>
    <submittedName>
        <fullName evidence="2">Uncharacterized protein</fullName>
    </submittedName>
</protein>
<feature type="transmembrane region" description="Helical" evidence="1">
    <location>
        <begin position="274"/>
        <end position="295"/>
    </location>
</feature>
<dbReference type="AlphaFoldDB" id="A0A075G5W2"/>